<dbReference type="Proteomes" id="UP000602510">
    <property type="component" value="Unassembled WGS sequence"/>
</dbReference>
<accession>A0A833TJM2</accession>
<dbReference type="PANTHER" id="PTHR42648">
    <property type="entry name" value="TRANSPOSASE, PUTATIVE-RELATED"/>
    <property type="match status" value="1"/>
</dbReference>
<keyword evidence="7" id="KW-0695">RNA-directed DNA polymerase</keyword>
<dbReference type="GO" id="GO:0003964">
    <property type="term" value="F:RNA-directed DNA polymerase activity"/>
    <property type="evidence" value="ECO:0007669"/>
    <property type="project" value="UniProtKB-KW"/>
</dbReference>
<keyword evidence="6" id="KW-0229">DNA integration</keyword>
<keyword evidence="3" id="KW-0255">Endonuclease</keyword>
<keyword evidence="4" id="KW-0378">Hydrolase</keyword>
<reference evidence="12" key="1">
    <citation type="submission" date="2020-04" db="EMBL/GenBank/DDBJ databases">
        <title>Hybrid Assembly of Korean Phytophthora infestans isolates.</title>
        <authorList>
            <person name="Prokchorchik M."/>
            <person name="Lee Y."/>
            <person name="Seo J."/>
            <person name="Cho J.-H."/>
            <person name="Park Y.-E."/>
            <person name="Jang D.-C."/>
            <person name="Im J.-S."/>
            <person name="Choi J.-G."/>
            <person name="Park H.-J."/>
            <person name="Lee G.-B."/>
            <person name="Lee Y.-G."/>
            <person name="Hong S.-Y."/>
            <person name="Cho K."/>
            <person name="Sohn K.H."/>
        </authorList>
    </citation>
    <scope>NUCLEOTIDE SEQUENCE</scope>
    <source>
        <strain evidence="12">KR_1_A1</strain>
    </source>
</reference>
<proteinExistence type="predicted"/>
<keyword evidence="2" id="KW-0479">Metal-binding</keyword>
<dbReference type="SUPFAM" id="SSF53098">
    <property type="entry name" value="Ribonuclease H-like"/>
    <property type="match status" value="1"/>
</dbReference>
<feature type="compositionally biased region" description="Basic and acidic residues" evidence="10">
    <location>
        <begin position="388"/>
        <end position="415"/>
    </location>
</feature>
<feature type="region of interest" description="Disordered" evidence="10">
    <location>
        <begin position="388"/>
        <end position="422"/>
    </location>
</feature>
<evidence type="ECO:0000256" key="3">
    <source>
        <dbReference type="ARBA" id="ARBA00022759"/>
    </source>
</evidence>
<dbReference type="Gene3D" id="3.30.420.10">
    <property type="entry name" value="Ribonuclease H-like superfamily/Ribonuclease H"/>
    <property type="match status" value="1"/>
</dbReference>
<dbReference type="PROSITE" id="PS50994">
    <property type="entry name" value="INTEGRASE"/>
    <property type="match status" value="1"/>
</dbReference>
<dbReference type="InterPro" id="IPR025724">
    <property type="entry name" value="GAG-pre-integrase_dom"/>
</dbReference>
<protein>
    <submittedName>
        <fullName evidence="12">Integrase core domain</fullName>
    </submittedName>
</protein>
<keyword evidence="5" id="KW-0460">Magnesium</keyword>
<keyword evidence="9" id="KW-0233">DNA recombination</keyword>
<evidence type="ECO:0000313" key="13">
    <source>
        <dbReference type="Proteomes" id="UP000602510"/>
    </source>
</evidence>
<evidence type="ECO:0000256" key="10">
    <source>
        <dbReference type="SAM" id="MobiDB-lite"/>
    </source>
</evidence>
<evidence type="ECO:0000256" key="6">
    <source>
        <dbReference type="ARBA" id="ARBA00022908"/>
    </source>
</evidence>
<name>A0A833TJM2_PHYIN</name>
<dbReference type="GO" id="GO:0006310">
    <property type="term" value="P:DNA recombination"/>
    <property type="evidence" value="ECO:0007669"/>
    <property type="project" value="UniProtKB-KW"/>
</dbReference>
<dbReference type="InterPro" id="IPR036397">
    <property type="entry name" value="RNaseH_sf"/>
</dbReference>
<dbReference type="GO" id="GO:0046872">
    <property type="term" value="F:metal ion binding"/>
    <property type="evidence" value="ECO:0007669"/>
    <property type="project" value="UniProtKB-KW"/>
</dbReference>
<dbReference type="InterPro" id="IPR001584">
    <property type="entry name" value="Integrase_cat-core"/>
</dbReference>
<evidence type="ECO:0000256" key="2">
    <source>
        <dbReference type="ARBA" id="ARBA00022723"/>
    </source>
</evidence>
<dbReference type="InterPro" id="IPR012337">
    <property type="entry name" value="RNaseH-like_sf"/>
</dbReference>
<evidence type="ECO:0000313" key="12">
    <source>
        <dbReference type="EMBL" id="KAF4044669.1"/>
    </source>
</evidence>
<feature type="domain" description="Integrase catalytic" evidence="11">
    <location>
        <begin position="114"/>
        <end position="279"/>
    </location>
</feature>
<organism evidence="12 13">
    <name type="scientific">Phytophthora infestans</name>
    <name type="common">Potato late blight agent</name>
    <name type="synonym">Botrytis infestans</name>
    <dbReference type="NCBI Taxonomy" id="4787"/>
    <lineage>
        <taxon>Eukaryota</taxon>
        <taxon>Sar</taxon>
        <taxon>Stramenopiles</taxon>
        <taxon>Oomycota</taxon>
        <taxon>Peronosporomycetes</taxon>
        <taxon>Peronosporales</taxon>
        <taxon>Peronosporaceae</taxon>
        <taxon>Phytophthora</taxon>
    </lineage>
</organism>
<keyword evidence="1" id="KW-0540">Nuclease</keyword>
<evidence type="ECO:0000256" key="8">
    <source>
        <dbReference type="ARBA" id="ARBA00022932"/>
    </source>
</evidence>
<dbReference type="AlphaFoldDB" id="A0A833TJM2"/>
<dbReference type="GO" id="GO:0004519">
    <property type="term" value="F:endonuclease activity"/>
    <property type="evidence" value="ECO:0007669"/>
    <property type="project" value="UniProtKB-KW"/>
</dbReference>
<keyword evidence="13" id="KW-1185">Reference proteome</keyword>
<dbReference type="GO" id="GO:0015074">
    <property type="term" value="P:DNA integration"/>
    <property type="evidence" value="ECO:0007669"/>
    <property type="project" value="UniProtKB-KW"/>
</dbReference>
<dbReference type="Pfam" id="PF25597">
    <property type="entry name" value="SH3_retrovirus"/>
    <property type="match status" value="1"/>
</dbReference>
<evidence type="ECO:0000256" key="9">
    <source>
        <dbReference type="ARBA" id="ARBA00023172"/>
    </source>
</evidence>
<evidence type="ECO:0000256" key="4">
    <source>
        <dbReference type="ARBA" id="ARBA00022801"/>
    </source>
</evidence>
<evidence type="ECO:0000256" key="7">
    <source>
        <dbReference type="ARBA" id="ARBA00022918"/>
    </source>
</evidence>
<sequence length="422" mass="48571">MKLSENQEVTALSNKVKHITWDFEMVGGLYQTMVEVPSSQLAVLQTTTQPARSLRLWHYHLAHANWQVIREMASKQLVRGLELSMEDQGKREQCYNCDKAKMKRMSFRHTMASRATNPFDKVLMDLSFIQESTMEGYTMYLHLMDEGSRYQWVYGQKTKEETVNNLKCFREMVRAKHHAVVKPFHSDQGTKFTNQAVAKMCAGETIQIFSHPHPPEEVCLIEKAHGALMDNARSVLFSCDLPGMLWGEAARYVAETINRTSTKGNAEKVTPHEKMFGSKPSVRHLRPFGCLAIRLVDKVYRKDKLTVKGTPSLMIGYAAQTKGYRLLDLTTGVISEHRHENVKFYEETTVDRWNVEKLLNEVYRMRRSPSVDSMKLPLVPLSVVEVQDTHEEQDNERLSGNERNNEANIDDRMQEENDLPQA</sequence>
<gene>
    <name evidence="12" type="ORF">GN244_ATG02896</name>
</gene>
<evidence type="ECO:0000256" key="5">
    <source>
        <dbReference type="ARBA" id="ARBA00022842"/>
    </source>
</evidence>
<evidence type="ECO:0000259" key="11">
    <source>
        <dbReference type="PROSITE" id="PS50994"/>
    </source>
</evidence>
<dbReference type="GO" id="GO:0003887">
    <property type="term" value="F:DNA-directed DNA polymerase activity"/>
    <property type="evidence" value="ECO:0007669"/>
    <property type="project" value="UniProtKB-KW"/>
</dbReference>
<dbReference type="GO" id="GO:0003676">
    <property type="term" value="F:nucleic acid binding"/>
    <property type="evidence" value="ECO:0007669"/>
    <property type="project" value="InterPro"/>
</dbReference>
<dbReference type="Pfam" id="PF13976">
    <property type="entry name" value="gag_pre-integrs"/>
    <property type="match status" value="1"/>
</dbReference>
<keyword evidence="8" id="KW-0808">Transferase</keyword>
<evidence type="ECO:0000256" key="1">
    <source>
        <dbReference type="ARBA" id="ARBA00022722"/>
    </source>
</evidence>
<dbReference type="InterPro" id="IPR039537">
    <property type="entry name" value="Retrotran_Ty1/copia-like"/>
</dbReference>
<dbReference type="PANTHER" id="PTHR42648:SF11">
    <property type="entry name" value="TRANSPOSON TY4-P GAG-POL POLYPROTEIN"/>
    <property type="match status" value="1"/>
</dbReference>
<comment type="caution">
    <text evidence="12">The sequence shown here is derived from an EMBL/GenBank/DDBJ whole genome shotgun (WGS) entry which is preliminary data.</text>
</comment>
<keyword evidence="8" id="KW-0548">Nucleotidyltransferase</keyword>
<dbReference type="EMBL" id="WSZM01000062">
    <property type="protein sequence ID" value="KAF4044669.1"/>
    <property type="molecule type" value="Genomic_DNA"/>
</dbReference>
<keyword evidence="8" id="KW-0239">DNA-directed DNA polymerase</keyword>
<dbReference type="InterPro" id="IPR057670">
    <property type="entry name" value="SH3_retrovirus"/>
</dbReference>
<dbReference type="GO" id="GO:0016787">
    <property type="term" value="F:hydrolase activity"/>
    <property type="evidence" value="ECO:0007669"/>
    <property type="project" value="UniProtKB-KW"/>
</dbReference>